<sequence>MATARGHWDQPPGWNSDPEDTADGAPAPGADFGEDARFVDPEDLPERPVRRSVVDAFFLDDAEDAAFDDTARPRVEEYLAL</sequence>
<keyword evidence="3" id="KW-1185">Reference proteome</keyword>
<dbReference type="AlphaFoldDB" id="A0A1M7TZ03"/>
<accession>A0A1M7TZ03</accession>
<proteinExistence type="predicted"/>
<evidence type="ECO:0000313" key="3">
    <source>
        <dbReference type="Proteomes" id="UP000184440"/>
    </source>
</evidence>
<dbReference type="Proteomes" id="UP000184440">
    <property type="component" value="Unassembled WGS sequence"/>
</dbReference>
<feature type="compositionally biased region" description="Basic and acidic residues" evidence="1">
    <location>
        <begin position="34"/>
        <end position="45"/>
    </location>
</feature>
<gene>
    <name evidence="2" type="ORF">SAMN05443668_107414</name>
</gene>
<reference evidence="2 3" key="1">
    <citation type="submission" date="2016-11" db="EMBL/GenBank/DDBJ databases">
        <authorList>
            <person name="Jaros S."/>
            <person name="Januszkiewicz K."/>
            <person name="Wedrychowicz H."/>
        </authorList>
    </citation>
    <scope>NUCLEOTIDE SEQUENCE [LARGE SCALE GENOMIC DNA]</scope>
    <source>
        <strain evidence="2 3">DSM 46144</strain>
    </source>
</reference>
<dbReference type="RefSeq" id="WP_073260189.1">
    <property type="nucleotide sequence ID" value="NZ_FRCS01000007.1"/>
</dbReference>
<dbReference type="EMBL" id="FRCS01000007">
    <property type="protein sequence ID" value="SHN75917.1"/>
    <property type="molecule type" value="Genomic_DNA"/>
</dbReference>
<organism evidence="2 3">
    <name type="scientific">Cryptosporangium aurantiacum</name>
    <dbReference type="NCBI Taxonomy" id="134849"/>
    <lineage>
        <taxon>Bacteria</taxon>
        <taxon>Bacillati</taxon>
        <taxon>Actinomycetota</taxon>
        <taxon>Actinomycetes</taxon>
        <taxon>Cryptosporangiales</taxon>
        <taxon>Cryptosporangiaceae</taxon>
        <taxon>Cryptosporangium</taxon>
    </lineage>
</organism>
<evidence type="ECO:0000256" key="1">
    <source>
        <dbReference type="SAM" id="MobiDB-lite"/>
    </source>
</evidence>
<name>A0A1M7TZ03_9ACTN</name>
<evidence type="ECO:0000313" key="2">
    <source>
        <dbReference type="EMBL" id="SHN75917.1"/>
    </source>
</evidence>
<feature type="region of interest" description="Disordered" evidence="1">
    <location>
        <begin position="1"/>
        <end position="45"/>
    </location>
</feature>
<protein>
    <submittedName>
        <fullName evidence="2">Uncharacterized protein</fullName>
    </submittedName>
</protein>